<keyword evidence="1" id="KW-1133">Transmembrane helix</keyword>
<feature type="transmembrane region" description="Helical" evidence="1">
    <location>
        <begin position="135"/>
        <end position="154"/>
    </location>
</feature>
<evidence type="ECO:0000256" key="1">
    <source>
        <dbReference type="SAM" id="Phobius"/>
    </source>
</evidence>
<name>A0A1I3LFI3_9BACL</name>
<proteinExistence type="predicted"/>
<dbReference type="STRING" id="1884381.SAMN05518846_101293"/>
<dbReference type="RefSeq" id="WP_092266177.1">
    <property type="nucleotide sequence ID" value="NZ_FORT01000001.1"/>
</dbReference>
<dbReference type="EMBL" id="FORT01000001">
    <property type="protein sequence ID" value="SFI83457.1"/>
    <property type="molecule type" value="Genomic_DNA"/>
</dbReference>
<feature type="transmembrane region" description="Helical" evidence="1">
    <location>
        <begin position="14"/>
        <end position="34"/>
    </location>
</feature>
<organism evidence="2 3">
    <name type="scientific">Brevibacillus centrosporus</name>
    <dbReference type="NCBI Taxonomy" id="54910"/>
    <lineage>
        <taxon>Bacteria</taxon>
        <taxon>Bacillati</taxon>
        <taxon>Bacillota</taxon>
        <taxon>Bacilli</taxon>
        <taxon>Bacillales</taxon>
        <taxon>Paenibacillaceae</taxon>
        <taxon>Brevibacillus</taxon>
    </lineage>
</organism>
<dbReference type="Proteomes" id="UP000198915">
    <property type="component" value="Unassembled WGS sequence"/>
</dbReference>
<gene>
    <name evidence="2" type="ORF">SAMN05518846_101293</name>
</gene>
<reference evidence="3" key="1">
    <citation type="submission" date="2016-10" db="EMBL/GenBank/DDBJ databases">
        <authorList>
            <person name="Varghese N."/>
            <person name="Submissions S."/>
        </authorList>
    </citation>
    <scope>NUCLEOTIDE SEQUENCE [LARGE SCALE GENOMIC DNA]</scope>
    <source>
        <strain evidence="3">OK042</strain>
    </source>
</reference>
<sequence>MLPLQKVQVENKTYWQLAAIVLYLIGALVTWNAVKDQNRQFNEDAWSQRSLFTGYMYQIEFDKVIDGQKGDLYTFGTPSEKLERMQYDQDVQHVFSRMEREIRSMANEEDEIVFSVIMLSYVWLCWLVLRKYLFHTNILFLPVLASYYFGMSIWHDWQSLQDRAEDVARFVSRL</sequence>
<accession>A0A1I3LFI3</accession>
<keyword evidence="1" id="KW-0812">Transmembrane</keyword>
<evidence type="ECO:0000313" key="3">
    <source>
        <dbReference type="Proteomes" id="UP000198915"/>
    </source>
</evidence>
<feature type="transmembrane region" description="Helical" evidence="1">
    <location>
        <begin position="112"/>
        <end position="129"/>
    </location>
</feature>
<dbReference type="AlphaFoldDB" id="A0A1I3LFI3"/>
<keyword evidence="3" id="KW-1185">Reference proteome</keyword>
<keyword evidence="1" id="KW-0472">Membrane</keyword>
<protein>
    <submittedName>
        <fullName evidence="2">Uncharacterized protein</fullName>
    </submittedName>
</protein>
<evidence type="ECO:0000313" key="2">
    <source>
        <dbReference type="EMBL" id="SFI83457.1"/>
    </source>
</evidence>